<comment type="caution">
    <text evidence="1">The sequence shown here is derived from an EMBL/GenBank/DDBJ whole genome shotgun (WGS) entry which is preliminary data.</text>
</comment>
<name>A0A919K752_9ACTN</name>
<organism evidence="1 2">
    <name type="scientific">Paractinoplanes rishiriensis</name>
    <dbReference type="NCBI Taxonomy" id="1050105"/>
    <lineage>
        <taxon>Bacteria</taxon>
        <taxon>Bacillati</taxon>
        <taxon>Actinomycetota</taxon>
        <taxon>Actinomycetes</taxon>
        <taxon>Micromonosporales</taxon>
        <taxon>Micromonosporaceae</taxon>
        <taxon>Paractinoplanes</taxon>
    </lineage>
</organism>
<dbReference type="Proteomes" id="UP000636960">
    <property type="component" value="Unassembled WGS sequence"/>
</dbReference>
<sequence>MGDDWRAAGARIDALIAADPAGREDLVREVTDLYGAGLERLLDVLHEAGALTDEVLAAVAADELVSALLLVHGLHPDDAGTRIAAALARTGVELVEVTDRGVCRLRVAHGQPPAGLEDLVTAAAPEITAVEVSTRPALIPVSALFSRVAEPT</sequence>
<dbReference type="RefSeq" id="WP_203788564.1">
    <property type="nucleotide sequence ID" value="NZ_BOMV01000087.1"/>
</dbReference>
<keyword evidence="2" id="KW-1185">Reference proteome</keyword>
<reference evidence="1" key="1">
    <citation type="submission" date="2021-01" db="EMBL/GenBank/DDBJ databases">
        <title>Whole genome shotgun sequence of Actinoplanes rishiriensis NBRC 108556.</title>
        <authorList>
            <person name="Komaki H."/>
            <person name="Tamura T."/>
        </authorList>
    </citation>
    <scope>NUCLEOTIDE SEQUENCE</scope>
    <source>
        <strain evidence="1">NBRC 108556</strain>
    </source>
</reference>
<dbReference type="AlphaFoldDB" id="A0A919K752"/>
<proteinExistence type="predicted"/>
<accession>A0A919K752</accession>
<gene>
    <name evidence="1" type="ORF">Ari01nite_80570</name>
</gene>
<evidence type="ECO:0000313" key="1">
    <source>
        <dbReference type="EMBL" id="GIF00593.1"/>
    </source>
</evidence>
<evidence type="ECO:0000313" key="2">
    <source>
        <dbReference type="Proteomes" id="UP000636960"/>
    </source>
</evidence>
<dbReference type="EMBL" id="BOMV01000087">
    <property type="protein sequence ID" value="GIF00593.1"/>
    <property type="molecule type" value="Genomic_DNA"/>
</dbReference>
<protein>
    <submittedName>
        <fullName evidence="1">Uncharacterized protein</fullName>
    </submittedName>
</protein>